<accession>A0ABW2P7Q5</accession>
<dbReference type="PANTHER" id="PTHR30055:SF234">
    <property type="entry name" value="HTH-TYPE TRANSCRIPTIONAL REGULATOR BETI"/>
    <property type="match status" value="1"/>
</dbReference>
<evidence type="ECO:0000256" key="4">
    <source>
        <dbReference type="PROSITE-ProRule" id="PRU00335"/>
    </source>
</evidence>
<keyword evidence="1" id="KW-0805">Transcription regulation</keyword>
<evidence type="ECO:0000256" key="1">
    <source>
        <dbReference type="ARBA" id="ARBA00023015"/>
    </source>
</evidence>
<comment type="caution">
    <text evidence="7">The sequence shown here is derived from an EMBL/GenBank/DDBJ whole genome shotgun (WGS) entry which is preliminary data.</text>
</comment>
<dbReference type="EMBL" id="JBHTCG010000017">
    <property type="protein sequence ID" value="MFC7385324.1"/>
    <property type="molecule type" value="Genomic_DNA"/>
</dbReference>
<dbReference type="PROSITE" id="PS50977">
    <property type="entry name" value="HTH_TETR_2"/>
    <property type="match status" value="1"/>
</dbReference>
<protein>
    <submittedName>
        <fullName evidence="7">TetR/AcrR family transcriptional regulator</fullName>
    </submittedName>
</protein>
<feature type="DNA-binding region" description="H-T-H motif" evidence="4">
    <location>
        <begin position="48"/>
        <end position="67"/>
    </location>
</feature>
<evidence type="ECO:0000259" key="6">
    <source>
        <dbReference type="PROSITE" id="PS50977"/>
    </source>
</evidence>
<feature type="region of interest" description="Disordered" evidence="5">
    <location>
        <begin position="1"/>
        <end position="25"/>
    </location>
</feature>
<dbReference type="Proteomes" id="UP001596496">
    <property type="component" value="Unassembled WGS sequence"/>
</dbReference>
<name>A0ABW2P7Q5_9ACTN</name>
<gene>
    <name evidence="7" type="ORF">ACFQSB_24165</name>
</gene>
<organism evidence="7 8">
    <name type="scientific">Sphaerisporangium rhizosphaerae</name>
    <dbReference type="NCBI Taxonomy" id="2269375"/>
    <lineage>
        <taxon>Bacteria</taxon>
        <taxon>Bacillati</taxon>
        <taxon>Actinomycetota</taxon>
        <taxon>Actinomycetes</taxon>
        <taxon>Streptosporangiales</taxon>
        <taxon>Streptosporangiaceae</taxon>
        <taxon>Sphaerisporangium</taxon>
    </lineage>
</organism>
<dbReference type="Pfam" id="PF00440">
    <property type="entry name" value="TetR_N"/>
    <property type="match status" value="1"/>
</dbReference>
<dbReference type="InterPro" id="IPR001647">
    <property type="entry name" value="HTH_TetR"/>
</dbReference>
<evidence type="ECO:0000256" key="3">
    <source>
        <dbReference type="ARBA" id="ARBA00023163"/>
    </source>
</evidence>
<proteinExistence type="predicted"/>
<dbReference type="InterPro" id="IPR009057">
    <property type="entry name" value="Homeodomain-like_sf"/>
</dbReference>
<sequence>MSEAMPSPDTEPRAGRGAPPGPGREERAHRILDAAAELILRWGYDKTTIDDIARAAGVAKGTIYLHWKSREALFAALLRRDRVAMLEQVRAGLAADPGGATPRSLFRHLALAVMTRPLMKASLLSDAEVLGKLIRNKPTVQTAAAMRSLSEVYLGALREHGAVRTDLSAVEQVNVITGTMYGFFMITPRMPEDHRLSGEHLAELLADTLHRALDAGRPLTPGQTAEATGAAVAFLDEALRVARERLGLSLTTTDLGEDYRS</sequence>
<feature type="domain" description="HTH tetR-type" evidence="6">
    <location>
        <begin position="25"/>
        <end position="85"/>
    </location>
</feature>
<reference evidence="8" key="1">
    <citation type="journal article" date="2019" name="Int. J. Syst. Evol. Microbiol.">
        <title>The Global Catalogue of Microorganisms (GCM) 10K type strain sequencing project: providing services to taxonomists for standard genome sequencing and annotation.</title>
        <authorList>
            <consortium name="The Broad Institute Genomics Platform"/>
            <consortium name="The Broad Institute Genome Sequencing Center for Infectious Disease"/>
            <person name="Wu L."/>
            <person name="Ma J."/>
        </authorList>
    </citation>
    <scope>NUCLEOTIDE SEQUENCE [LARGE SCALE GENOMIC DNA]</scope>
    <source>
        <strain evidence="8">CECT 7649</strain>
    </source>
</reference>
<dbReference type="InterPro" id="IPR050109">
    <property type="entry name" value="HTH-type_TetR-like_transc_reg"/>
</dbReference>
<dbReference type="PRINTS" id="PR00455">
    <property type="entry name" value="HTHTETR"/>
</dbReference>
<evidence type="ECO:0000256" key="5">
    <source>
        <dbReference type="SAM" id="MobiDB-lite"/>
    </source>
</evidence>
<evidence type="ECO:0000313" key="8">
    <source>
        <dbReference type="Proteomes" id="UP001596496"/>
    </source>
</evidence>
<keyword evidence="3" id="KW-0804">Transcription</keyword>
<evidence type="ECO:0000313" key="7">
    <source>
        <dbReference type="EMBL" id="MFC7385324.1"/>
    </source>
</evidence>
<dbReference type="Gene3D" id="1.10.357.10">
    <property type="entry name" value="Tetracycline Repressor, domain 2"/>
    <property type="match status" value="1"/>
</dbReference>
<evidence type="ECO:0000256" key="2">
    <source>
        <dbReference type="ARBA" id="ARBA00023125"/>
    </source>
</evidence>
<dbReference type="RefSeq" id="WP_380829270.1">
    <property type="nucleotide sequence ID" value="NZ_JBHTCG010000017.1"/>
</dbReference>
<dbReference type="SUPFAM" id="SSF46689">
    <property type="entry name" value="Homeodomain-like"/>
    <property type="match status" value="1"/>
</dbReference>
<keyword evidence="2 4" id="KW-0238">DNA-binding</keyword>
<keyword evidence="8" id="KW-1185">Reference proteome</keyword>
<dbReference type="PANTHER" id="PTHR30055">
    <property type="entry name" value="HTH-TYPE TRANSCRIPTIONAL REGULATOR RUTR"/>
    <property type="match status" value="1"/>
</dbReference>